<evidence type="ECO:0000256" key="3">
    <source>
        <dbReference type="ARBA" id="ARBA00066752"/>
    </source>
</evidence>
<dbReference type="InterPro" id="IPR025723">
    <property type="entry name" value="ArsA/GET3_ATPase-like"/>
</dbReference>
<dbReference type="NCBIfam" id="TIGR04291">
    <property type="entry name" value="arsen_driv_ArsA"/>
    <property type="match status" value="1"/>
</dbReference>
<dbReference type="Gene3D" id="3.40.50.300">
    <property type="entry name" value="P-loop containing nucleotide triphosphate hydrolases"/>
    <property type="match status" value="2"/>
</dbReference>
<evidence type="ECO:0000256" key="2">
    <source>
        <dbReference type="ARBA" id="ARBA00052296"/>
    </source>
</evidence>
<proteinExistence type="inferred from homology"/>
<dbReference type="SUPFAM" id="SSF52540">
    <property type="entry name" value="P-loop containing nucleoside triphosphate hydrolases"/>
    <property type="match status" value="2"/>
</dbReference>
<comment type="caution">
    <text evidence="5">The sequence shown here is derived from an EMBL/GenBank/DDBJ whole genome shotgun (WGS) entry which is preliminary data.</text>
</comment>
<dbReference type="GO" id="GO:0005524">
    <property type="term" value="F:ATP binding"/>
    <property type="evidence" value="ECO:0007669"/>
    <property type="project" value="InterPro"/>
</dbReference>
<dbReference type="InterPro" id="IPR027417">
    <property type="entry name" value="P-loop_NTPase"/>
</dbReference>
<dbReference type="Pfam" id="PF02374">
    <property type="entry name" value="ArsA_ATPase"/>
    <property type="match status" value="3"/>
</dbReference>
<dbReference type="InterPro" id="IPR027541">
    <property type="entry name" value="Ars_ATPase"/>
</dbReference>
<evidence type="ECO:0000256" key="1">
    <source>
        <dbReference type="ARBA" id="ARBA00011040"/>
    </source>
</evidence>
<sequence length="592" mass="64057">MLFVENPTRNLFFTGKGGVGKTVLSCATAVALAERGKSVLLVSTDPASNLEEVLEVKLSSKSTAVTSVPGLRAMNIDSEAAAREYRERIISPYKGVLPDAVLASIEEQLSGACTVEIAAFNEFSKLLGDQDSAAGFDHLVFDTAPTGHTLRLLELPAAWSGFLKTNTVGTSCIGPLAGLQEHHRLYEATLRTLSDPANTTLVLVSRPENSALAEAERARAELSALGIRNQCLILNGVFKASLPEDPIAFALERRGQAALQRIPSGLLSLHRYEIPLLPFGLLGVDALKAIFSPKSAPLPKKMENPQITDGHHIPPTLASFLPEISGQGRGVIMTMGKGGVGKTSVASAIAVELARLGHQVHLTTTDPAAHLDASLTTRVPGLKISRIDPATETLNYREEVLARSEQNLDDQGRKLLEEDLNSPCTEEIAVFQAFARVVSEGKNGFVVLDTAPTGHTLLLLDATEAYHRQVSKTLSDLPGSVRELLPSLRDPEFTKILIVTLPEATPVHEAAQLQADLVRAGINPFAWVINQSLLPLDSRDPLLLSRREREYVYLKEVREKHASRLALIPWMIEEPIGPDRLRKLVQGVSPNP</sequence>
<dbReference type="EC" id="7.3.2.7" evidence="3"/>
<comment type="similarity">
    <text evidence="1">Belongs to the arsA ATPase family.</text>
</comment>
<dbReference type="Proteomes" id="UP000772181">
    <property type="component" value="Unassembled WGS sequence"/>
</dbReference>
<dbReference type="PIRSF" id="PIRSF001327">
    <property type="entry name" value="Arsenical_pump-driving_ATPase"/>
    <property type="match status" value="1"/>
</dbReference>
<dbReference type="GO" id="GO:0015446">
    <property type="term" value="F:ATPase-coupled arsenite transmembrane transporter activity"/>
    <property type="evidence" value="ECO:0007669"/>
    <property type="project" value="UniProtKB-EC"/>
</dbReference>
<feature type="domain" description="AAA+ ATPase" evidence="4">
    <location>
        <begin position="328"/>
        <end position="503"/>
    </location>
</feature>
<dbReference type="InterPro" id="IPR003593">
    <property type="entry name" value="AAA+_ATPase"/>
</dbReference>
<evidence type="ECO:0000313" key="5">
    <source>
        <dbReference type="EMBL" id="MBI4595255.1"/>
    </source>
</evidence>
<protein>
    <recommendedName>
        <fullName evidence="3">arsenite-transporting ATPase</fullName>
        <ecNumber evidence="3">7.3.2.7</ecNumber>
    </recommendedName>
</protein>
<gene>
    <name evidence="5" type="primary">arsA</name>
    <name evidence="5" type="ORF">HY730_02635</name>
</gene>
<reference evidence="5" key="1">
    <citation type="submission" date="2020-07" db="EMBL/GenBank/DDBJ databases">
        <title>Huge and variable diversity of episymbiotic CPR bacteria and DPANN archaea in groundwater ecosystems.</title>
        <authorList>
            <person name="He C.Y."/>
            <person name="Keren R."/>
            <person name="Whittaker M."/>
            <person name="Farag I.F."/>
            <person name="Doudna J."/>
            <person name="Cate J.H.D."/>
            <person name="Banfield J.F."/>
        </authorList>
    </citation>
    <scope>NUCLEOTIDE SEQUENCE</scope>
    <source>
        <strain evidence="5">NC_groundwater_1482_Ag_S-0.65um_47_24</strain>
    </source>
</reference>
<dbReference type="PANTHER" id="PTHR10803">
    <property type="entry name" value="ARSENICAL PUMP-DRIVING ATPASE ARSENITE-TRANSLOCATING ATPASE"/>
    <property type="match status" value="1"/>
</dbReference>
<dbReference type="AlphaFoldDB" id="A0A933GLC6"/>
<dbReference type="GO" id="GO:0016887">
    <property type="term" value="F:ATP hydrolysis activity"/>
    <property type="evidence" value="ECO:0007669"/>
    <property type="project" value="InterPro"/>
</dbReference>
<comment type="catalytic activity">
    <reaction evidence="2">
        <text>arsenite(in) + ATP + H2O = arsenite(out) + ADP + phosphate + H(+)</text>
        <dbReference type="Rhea" id="RHEA:11348"/>
        <dbReference type="ChEBI" id="CHEBI:15377"/>
        <dbReference type="ChEBI" id="CHEBI:15378"/>
        <dbReference type="ChEBI" id="CHEBI:29242"/>
        <dbReference type="ChEBI" id="CHEBI:30616"/>
        <dbReference type="ChEBI" id="CHEBI:43474"/>
        <dbReference type="ChEBI" id="CHEBI:456216"/>
        <dbReference type="EC" id="7.3.2.7"/>
    </reaction>
</comment>
<dbReference type="CDD" id="cd02035">
    <property type="entry name" value="ArsA"/>
    <property type="match status" value="2"/>
</dbReference>
<dbReference type="InterPro" id="IPR016300">
    <property type="entry name" value="ATPase_ArsA/GET3"/>
</dbReference>
<evidence type="ECO:0000259" key="4">
    <source>
        <dbReference type="SMART" id="SM00382"/>
    </source>
</evidence>
<name>A0A933GLC6_UNCTE</name>
<dbReference type="PANTHER" id="PTHR10803:SF3">
    <property type="entry name" value="ATPASE GET3"/>
    <property type="match status" value="1"/>
</dbReference>
<dbReference type="SMART" id="SM00382">
    <property type="entry name" value="AAA"/>
    <property type="match status" value="2"/>
</dbReference>
<feature type="domain" description="AAA+ ATPase" evidence="4">
    <location>
        <begin position="7"/>
        <end position="228"/>
    </location>
</feature>
<evidence type="ECO:0000313" key="6">
    <source>
        <dbReference type="Proteomes" id="UP000772181"/>
    </source>
</evidence>
<organism evidence="5 6">
    <name type="scientific">Tectimicrobiota bacterium</name>
    <dbReference type="NCBI Taxonomy" id="2528274"/>
    <lineage>
        <taxon>Bacteria</taxon>
        <taxon>Pseudomonadati</taxon>
        <taxon>Nitrospinota/Tectimicrobiota group</taxon>
        <taxon>Candidatus Tectimicrobiota</taxon>
    </lineage>
</organism>
<dbReference type="EMBL" id="JACQWF010000122">
    <property type="protein sequence ID" value="MBI4595255.1"/>
    <property type="molecule type" value="Genomic_DNA"/>
</dbReference>
<accession>A0A933GLC6</accession>
<dbReference type="NCBIfam" id="TIGR00345">
    <property type="entry name" value="GET3_arsA_TRC40"/>
    <property type="match status" value="1"/>
</dbReference>